<keyword evidence="4" id="KW-0121">Carboxypeptidase</keyword>
<dbReference type="AlphaFoldDB" id="A0A1W1HKK3"/>
<feature type="transmembrane region" description="Helical" evidence="3">
    <location>
        <begin position="12"/>
        <end position="30"/>
    </location>
</feature>
<dbReference type="PRINTS" id="PR00922">
    <property type="entry name" value="DADACBPTASE3"/>
</dbReference>
<dbReference type="SUPFAM" id="SSF56601">
    <property type="entry name" value="beta-lactamase/transpeptidase-like"/>
    <property type="match status" value="1"/>
</dbReference>
<dbReference type="GO" id="GO:0009002">
    <property type="term" value="F:serine-type D-Ala-D-Ala carboxypeptidase activity"/>
    <property type="evidence" value="ECO:0007669"/>
    <property type="project" value="UniProtKB-EC"/>
</dbReference>
<reference evidence="4 5" key="1">
    <citation type="submission" date="2017-03" db="EMBL/GenBank/DDBJ databases">
        <authorList>
            <person name="Afonso C.L."/>
            <person name="Miller P.J."/>
            <person name="Scott M.A."/>
            <person name="Spackman E."/>
            <person name="Goraichik I."/>
            <person name="Dimitrov K.M."/>
            <person name="Suarez D.L."/>
            <person name="Swayne D.E."/>
        </authorList>
    </citation>
    <scope>NUCLEOTIDE SEQUENCE [LARGE SCALE GENOMIC DNA]</scope>
    <source>
        <strain evidence="4">PRJEB14757</strain>
    </source>
</reference>
<evidence type="ECO:0000256" key="1">
    <source>
        <dbReference type="ARBA" id="ARBA00006096"/>
    </source>
</evidence>
<evidence type="ECO:0000313" key="4">
    <source>
        <dbReference type="EMBL" id="SLM32966.1"/>
    </source>
</evidence>
<dbReference type="EMBL" id="FWEV01000329">
    <property type="protein sequence ID" value="SLM32966.1"/>
    <property type="molecule type" value="Genomic_DNA"/>
</dbReference>
<dbReference type="STRING" id="1246637.MTBBW1_830038"/>
<dbReference type="Proteomes" id="UP000191931">
    <property type="component" value="Unassembled WGS sequence"/>
</dbReference>
<dbReference type="Pfam" id="PF02113">
    <property type="entry name" value="Peptidase_S13"/>
    <property type="match status" value="2"/>
</dbReference>
<keyword evidence="4" id="KW-0645">Protease</keyword>
<dbReference type="PANTHER" id="PTHR30023:SF0">
    <property type="entry name" value="PENICILLIN-SENSITIVE CARBOXYPEPTIDASE A"/>
    <property type="match status" value="1"/>
</dbReference>
<keyword evidence="3" id="KW-0812">Transmembrane</keyword>
<name>A0A1W1HKK3_9BACT</name>
<proteinExistence type="inferred from homology"/>
<dbReference type="PANTHER" id="PTHR30023">
    <property type="entry name" value="D-ALANYL-D-ALANINE CARBOXYPEPTIDASE"/>
    <property type="match status" value="1"/>
</dbReference>
<dbReference type="Gene3D" id="3.40.710.10">
    <property type="entry name" value="DD-peptidase/beta-lactamase superfamily"/>
    <property type="match status" value="2"/>
</dbReference>
<keyword evidence="3" id="KW-1133">Transmembrane helix</keyword>
<dbReference type="GO" id="GO:0006508">
    <property type="term" value="P:proteolysis"/>
    <property type="evidence" value="ECO:0007669"/>
    <property type="project" value="InterPro"/>
</dbReference>
<dbReference type="InterPro" id="IPR012338">
    <property type="entry name" value="Beta-lactam/transpept-like"/>
</dbReference>
<keyword evidence="3" id="KW-0472">Membrane</keyword>
<keyword evidence="2 4" id="KW-0378">Hydrolase</keyword>
<accession>A0A1W1HKK3</accession>
<dbReference type="EC" id="3.4.16.4" evidence="4"/>
<evidence type="ECO:0000313" key="5">
    <source>
        <dbReference type="Proteomes" id="UP000191931"/>
    </source>
</evidence>
<sequence length="481" mass="54829">MITNIVLKMSRIIMLLMIFGTITIYPQWYYKYANYLAHSASSIKSKLNTHSKNPNIGIMLCDPNGTILFSGNAAKTYIPASTIKVLTSLAAIHFLGENYRFQTRFYLGNNDILIIKGYGDPMLVSERLVSLCHEVALKLKSMNILQINGILLDDGYFASDIIIDGNGNSNNPYDAFTGALCANFNSVAFNFDKSTNRYVTAEAQTPLLPFALERVKASGMKKGRVIFSREESRLYAGRLIRHFLLKEGIEVKDNISYNENILKTVNKSETDQKNIKNDKEIKNKKEIKSNIEHNSKNNNFIQNEVYNYISELTLLEIIKNLLKYSNNFIANQILLTSGAAQYSPPATIEKGVAAITAYASEVVGLKNFKAYEGSGLSRKNSISPADMVKVLEKFKPYYTLMPFEKREHSYTAKSNTRKFEYREYYKTGTLYKVRTRCGYFETPNGLYPFVIMINQKGTGYEAIKEMLWETIMEYEDQKFFD</sequence>
<comment type="similarity">
    <text evidence="1">Belongs to the peptidase S13 family.</text>
</comment>
<protein>
    <submittedName>
        <fullName evidence="4">DacB</fullName>
        <ecNumber evidence="4">3.4.16.4</ecNumber>
    </submittedName>
</protein>
<dbReference type="RefSeq" id="WP_080802958.1">
    <property type="nucleotide sequence ID" value="NZ_LT828544.1"/>
</dbReference>
<organism evidence="4 5">
    <name type="scientific">Desulfamplus magnetovallimortis</name>
    <dbReference type="NCBI Taxonomy" id="1246637"/>
    <lineage>
        <taxon>Bacteria</taxon>
        <taxon>Pseudomonadati</taxon>
        <taxon>Thermodesulfobacteriota</taxon>
        <taxon>Desulfobacteria</taxon>
        <taxon>Desulfobacterales</taxon>
        <taxon>Desulfobacteraceae</taxon>
        <taxon>Desulfamplus</taxon>
    </lineage>
</organism>
<dbReference type="GO" id="GO:0000270">
    <property type="term" value="P:peptidoglycan metabolic process"/>
    <property type="evidence" value="ECO:0007669"/>
    <property type="project" value="TreeGrafter"/>
</dbReference>
<gene>
    <name evidence="4" type="primary">dacB</name>
    <name evidence="4" type="ORF">MTBBW1_830038</name>
</gene>
<dbReference type="InterPro" id="IPR000667">
    <property type="entry name" value="Peptidase_S13"/>
</dbReference>
<evidence type="ECO:0000256" key="3">
    <source>
        <dbReference type="SAM" id="Phobius"/>
    </source>
</evidence>
<keyword evidence="5" id="KW-1185">Reference proteome</keyword>
<evidence type="ECO:0000256" key="2">
    <source>
        <dbReference type="ARBA" id="ARBA00022801"/>
    </source>
</evidence>
<dbReference type="OrthoDB" id="5372081at2"/>